<dbReference type="EMBL" id="MQUB01000001">
    <property type="protein sequence ID" value="PQB03621.1"/>
    <property type="molecule type" value="Genomic_DNA"/>
</dbReference>
<keyword evidence="1" id="KW-0677">Repeat</keyword>
<dbReference type="AlphaFoldDB" id="A0A2S7KM01"/>
<organism evidence="2 3">
    <name type="scientific">Aureitalea marina</name>
    <dbReference type="NCBI Taxonomy" id="930804"/>
    <lineage>
        <taxon>Bacteria</taxon>
        <taxon>Pseudomonadati</taxon>
        <taxon>Bacteroidota</taxon>
        <taxon>Flavobacteriia</taxon>
        <taxon>Flavobacteriales</taxon>
        <taxon>Flavobacteriaceae</taxon>
        <taxon>Aureitalea</taxon>
    </lineage>
</organism>
<comment type="caution">
    <text evidence="2">The sequence shown here is derived from an EMBL/GenBank/DDBJ whole genome shotgun (WGS) entry which is preliminary data.</text>
</comment>
<dbReference type="PANTHER" id="PTHR43215:SF14">
    <property type="entry name" value="RADIAL SPOKE HEAD 1 HOMOLOG"/>
    <property type="match status" value="1"/>
</dbReference>
<dbReference type="RefSeq" id="WP_104811542.1">
    <property type="nucleotide sequence ID" value="NZ_MQUB01000001.1"/>
</dbReference>
<protein>
    <recommendedName>
        <fullName evidence="4">MORN motif</fullName>
    </recommendedName>
</protein>
<dbReference type="SMART" id="SM00698">
    <property type="entry name" value="MORN"/>
    <property type="match status" value="4"/>
</dbReference>
<dbReference type="SUPFAM" id="SSF82185">
    <property type="entry name" value="Histone H3 K4-specific methyltransferase SET7/9 N-terminal domain"/>
    <property type="match status" value="2"/>
</dbReference>
<dbReference type="InterPro" id="IPR003409">
    <property type="entry name" value="MORN"/>
</dbReference>
<sequence>MIDDNRRDVYLLADFKGAVTGDRGQAVIIARNVAKDFYLTNPKSFAFYQGDQYVVGDFSNINGSYVYYVGEVSTTYLLEGIRNYAGWGSRSVKALPYSVENTYWYRDVDKKEYGIVEKGRVMDYTSVTTAADGNDMVVSKNGTKRYRLKGYYSASSYDFQPVEKIEVTAGSKKGCVSGDCANGWGKYQYDNGYYDGFWLNSKRHGYGLYNWSDAGKYIGSWTNDKMEGYGVYIAENNDNIIGYYREGELNGLGITVTGDTWKQGEFNDGNLSVAYDFFTNNVETGCTAGDCYSKYGRYKWDNGDSFTGFFKNGKMHMGTYKFANGDKYSGMFNSNNQFHGMGRYFYDSGEYYGGNWSNGSYQGRGYYHDKDLVQKIGEWSSGQLVTPLK</sequence>
<name>A0A2S7KM01_9FLAO</name>
<dbReference type="OrthoDB" id="1452958at2"/>
<dbReference type="Gene3D" id="2.20.110.10">
    <property type="entry name" value="Histone H3 K4-specific methyltransferase SET7/9 N-terminal domain"/>
    <property type="match status" value="2"/>
</dbReference>
<reference evidence="2 3" key="1">
    <citation type="submission" date="2016-11" db="EMBL/GenBank/DDBJ databases">
        <title>Trade-off between light-utilization and light-protection in marine flavobacteria.</title>
        <authorList>
            <person name="Kumagai Y."/>
        </authorList>
    </citation>
    <scope>NUCLEOTIDE SEQUENCE [LARGE SCALE GENOMIC DNA]</scope>
    <source>
        <strain evidence="2 3">NBRC 107741</strain>
    </source>
</reference>
<evidence type="ECO:0000313" key="2">
    <source>
        <dbReference type="EMBL" id="PQB03621.1"/>
    </source>
</evidence>
<keyword evidence="3" id="KW-1185">Reference proteome</keyword>
<evidence type="ECO:0008006" key="4">
    <source>
        <dbReference type="Google" id="ProtNLM"/>
    </source>
</evidence>
<dbReference type="PANTHER" id="PTHR43215">
    <property type="entry name" value="RADIAL SPOKE HEAD 1 HOMOLOG"/>
    <property type="match status" value="1"/>
</dbReference>
<proteinExistence type="predicted"/>
<accession>A0A2S7KM01</accession>
<dbReference type="Proteomes" id="UP000239800">
    <property type="component" value="Unassembled WGS sequence"/>
</dbReference>
<evidence type="ECO:0000256" key="1">
    <source>
        <dbReference type="ARBA" id="ARBA00022737"/>
    </source>
</evidence>
<dbReference type="Pfam" id="PF02493">
    <property type="entry name" value="MORN"/>
    <property type="match status" value="4"/>
</dbReference>
<gene>
    <name evidence="2" type="ORF">BST85_00930</name>
</gene>
<evidence type="ECO:0000313" key="3">
    <source>
        <dbReference type="Proteomes" id="UP000239800"/>
    </source>
</evidence>